<sequence length="63" mass="7296">CHCYSPRQRQADPQASCARLLLHIPVMFAYIKHDENKDFLVNTSCSIICLLQYLRFKLGLPKS</sequence>
<proteinExistence type="predicted"/>
<gene>
    <name evidence="1" type="ORF">DAT39_009432</name>
</gene>
<feature type="non-terminal residue" evidence="1">
    <location>
        <position position="1"/>
    </location>
</feature>
<feature type="non-terminal residue" evidence="1">
    <location>
        <position position="63"/>
    </location>
</feature>
<evidence type="ECO:0000313" key="1">
    <source>
        <dbReference type="EMBL" id="KAF5900889.1"/>
    </source>
</evidence>
<accession>A0A8J4TYM9</accession>
<name>A0A8J4TYM9_CLAMG</name>
<dbReference type="Proteomes" id="UP000727407">
    <property type="component" value="Unassembled WGS sequence"/>
</dbReference>
<dbReference type="AlphaFoldDB" id="A0A8J4TYM9"/>
<keyword evidence="2" id="KW-1185">Reference proteome</keyword>
<dbReference type="EMBL" id="QNUK01000125">
    <property type="protein sequence ID" value="KAF5900889.1"/>
    <property type="molecule type" value="Genomic_DNA"/>
</dbReference>
<dbReference type="OrthoDB" id="2109241at2759"/>
<evidence type="ECO:0000313" key="2">
    <source>
        <dbReference type="Proteomes" id="UP000727407"/>
    </source>
</evidence>
<organism evidence="1 2">
    <name type="scientific">Clarias magur</name>
    <name type="common">Asian catfish</name>
    <name type="synonym">Macropteronotus magur</name>
    <dbReference type="NCBI Taxonomy" id="1594786"/>
    <lineage>
        <taxon>Eukaryota</taxon>
        <taxon>Metazoa</taxon>
        <taxon>Chordata</taxon>
        <taxon>Craniata</taxon>
        <taxon>Vertebrata</taxon>
        <taxon>Euteleostomi</taxon>
        <taxon>Actinopterygii</taxon>
        <taxon>Neopterygii</taxon>
        <taxon>Teleostei</taxon>
        <taxon>Ostariophysi</taxon>
        <taxon>Siluriformes</taxon>
        <taxon>Clariidae</taxon>
        <taxon>Clarias</taxon>
    </lineage>
</organism>
<reference evidence="1" key="1">
    <citation type="submission" date="2020-07" db="EMBL/GenBank/DDBJ databases">
        <title>Clarias magur genome sequencing, assembly and annotation.</title>
        <authorList>
            <person name="Kushwaha B."/>
            <person name="Kumar R."/>
            <person name="Das P."/>
            <person name="Joshi C.G."/>
            <person name="Kumar D."/>
            <person name="Nagpure N.S."/>
            <person name="Pandey M."/>
            <person name="Agarwal S."/>
            <person name="Srivastava S."/>
            <person name="Singh M."/>
            <person name="Sahoo L."/>
            <person name="Jayasankar P."/>
            <person name="Meher P.K."/>
            <person name="Koringa P.G."/>
            <person name="Iquebal M.A."/>
            <person name="Das S.P."/>
            <person name="Bit A."/>
            <person name="Patnaik S."/>
            <person name="Patel N."/>
            <person name="Shah T.M."/>
            <person name="Hinsu A."/>
            <person name="Jena J.K."/>
        </authorList>
    </citation>
    <scope>NUCLEOTIDE SEQUENCE</scope>
    <source>
        <strain evidence="1">CIFAMagur01</strain>
        <tissue evidence="1">Testis</tissue>
    </source>
</reference>
<comment type="caution">
    <text evidence="1">The sequence shown here is derived from an EMBL/GenBank/DDBJ whole genome shotgun (WGS) entry which is preliminary data.</text>
</comment>
<protein>
    <submittedName>
        <fullName evidence="1">Uncharacterized protein</fullName>
    </submittedName>
</protein>